<dbReference type="EMBL" id="PIQF01000002">
    <property type="protein sequence ID" value="RUO75951.1"/>
    <property type="molecule type" value="Genomic_DNA"/>
</dbReference>
<reference evidence="1 2" key="1">
    <citation type="journal article" date="2011" name="Front. Microbiol.">
        <title>Genomic signatures of strain selection and enhancement in Bacillus atrophaeus var. globigii, a historical biowarfare simulant.</title>
        <authorList>
            <person name="Gibbons H.S."/>
            <person name="Broomall S.M."/>
            <person name="McNew L.A."/>
            <person name="Daligault H."/>
            <person name="Chapman C."/>
            <person name="Bruce D."/>
            <person name="Karavis M."/>
            <person name="Krepps M."/>
            <person name="McGregor P.A."/>
            <person name="Hong C."/>
            <person name="Park K.H."/>
            <person name="Akmal A."/>
            <person name="Feldman A."/>
            <person name="Lin J.S."/>
            <person name="Chang W.E."/>
            <person name="Higgs B.W."/>
            <person name="Demirev P."/>
            <person name="Lindquist J."/>
            <person name="Liem A."/>
            <person name="Fochler E."/>
            <person name="Read T.D."/>
            <person name="Tapia R."/>
            <person name="Johnson S."/>
            <person name="Bishop-Lilly K.A."/>
            <person name="Detter C."/>
            <person name="Han C."/>
            <person name="Sozhamannan S."/>
            <person name="Rosenzweig C.N."/>
            <person name="Skowronski E.W."/>
        </authorList>
    </citation>
    <scope>NUCLEOTIDE SEQUENCE [LARGE SCALE GENOMIC DNA]</scope>
    <source>
        <strain evidence="1 2">CL-SP19</strain>
    </source>
</reference>
<name>A0A432ZDG3_9GAMM</name>
<accession>A0A432ZDG3</accession>
<dbReference type="RefSeq" id="WP_126784677.1">
    <property type="nucleotide sequence ID" value="NZ_PIQF01000002.1"/>
</dbReference>
<evidence type="ECO:0000313" key="2">
    <source>
        <dbReference type="Proteomes" id="UP000287908"/>
    </source>
</evidence>
<comment type="caution">
    <text evidence="1">The sequence shown here is derived from an EMBL/GenBank/DDBJ whole genome shotgun (WGS) entry which is preliminary data.</text>
</comment>
<proteinExistence type="predicted"/>
<evidence type="ECO:0000313" key="1">
    <source>
        <dbReference type="EMBL" id="RUO75951.1"/>
    </source>
</evidence>
<keyword evidence="2" id="KW-1185">Reference proteome</keyword>
<dbReference type="OrthoDB" id="5296002at2"/>
<dbReference type="SUPFAM" id="SSF53067">
    <property type="entry name" value="Actin-like ATPase domain"/>
    <property type="match status" value="1"/>
</dbReference>
<dbReference type="AlphaFoldDB" id="A0A432ZDG3"/>
<gene>
    <name evidence="1" type="ORF">CWI81_07445</name>
</gene>
<dbReference type="Proteomes" id="UP000287908">
    <property type="component" value="Unassembled WGS sequence"/>
</dbReference>
<dbReference type="InterPro" id="IPR043129">
    <property type="entry name" value="ATPase_NBD"/>
</dbReference>
<protein>
    <submittedName>
        <fullName evidence="1">Type II secretory pathway component</fullName>
    </submittedName>
</protein>
<organism evidence="1 2">
    <name type="scientific">Idiomarina seosinensis</name>
    <dbReference type="NCBI Taxonomy" id="281739"/>
    <lineage>
        <taxon>Bacteria</taxon>
        <taxon>Pseudomonadati</taxon>
        <taxon>Pseudomonadota</taxon>
        <taxon>Gammaproteobacteria</taxon>
        <taxon>Alteromonadales</taxon>
        <taxon>Idiomarinaceae</taxon>
        <taxon>Idiomarina</taxon>
    </lineage>
</organism>
<sequence>MRFGASQTRSGEYRIILHLGEQQLRLLVLRHTKHDHPEVVVNDTFDLSAGDIPSTIEQCQKRYHKLDLRHCVTELVLGVRHYQAVAIDRPDLPEQDIASSLAFQLGELVELAPEDMITDYYELPYQASGHNKVVAVVAKKSELVDWVHAIINADWQLVLISVGELQLKKLHEPSATAVLCLYPVQNGGYIAQIYHQGQLCFSRGLRGLRSLDGYSKEEIELGAMEPMATELQRSMDYFESQLRQAPVKQIQLAIKHPQMDAMKTALQDLLAVNVEAFSYQSWMNELCEGDFSDIEALAAALPDKSPDSATGAGE</sequence>